<dbReference type="InterPro" id="IPR011032">
    <property type="entry name" value="GroES-like_sf"/>
</dbReference>
<protein>
    <recommendedName>
        <fullName evidence="4">Enoyl reductase (ER) domain-containing protein</fullName>
    </recommendedName>
</protein>
<dbReference type="Gene3D" id="3.90.180.10">
    <property type="entry name" value="Medium-chain alcohol dehydrogenases, catalytic domain"/>
    <property type="match status" value="1"/>
</dbReference>
<dbReference type="PANTHER" id="PTHR45348:SF2">
    <property type="entry name" value="ZINC-TYPE ALCOHOL DEHYDROGENASE-LIKE PROTEIN C2E1P3.01"/>
    <property type="match status" value="1"/>
</dbReference>
<gene>
    <name evidence="5" type="ORF">EKO04_004419</name>
</gene>
<comment type="similarity">
    <text evidence="1">Belongs to the zinc-containing alcohol dehydrogenase family.</text>
</comment>
<reference evidence="5" key="1">
    <citation type="submission" date="2018-12" db="EMBL/GenBank/DDBJ databases">
        <authorList>
            <person name="Syme R.A."/>
            <person name="Farfan-Caceres L."/>
            <person name="Lichtenzveig J."/>
        </authorList>
    </citation>
    <scope>NUCLEOTIDE SEQUENCE</scope>
    <source>
        <strain evidence="5">Al4</strain>
    </source>
</reference>
<reference evidence="5" key="2">
    <citation type="submission" date="2020-09" db="EMBL/GenBank/DDBJ databases">
        <title>Reference genome assembly for Australian Ascochyta lentis isolate Al4.</title>
        <authorList>
            <person name="Lee R.C."/>
            <person name="Farfan-Caceres L.M."/>
            <person name="Debler J.W."/>
            <person name="Williams A.H."/>
            <person name="Henares B.M."/>
        </authorList>
    </citation>
    <scope>NUCLEOTIDE SEQUENCE</scope>
    <source>
        <strain evidence="5">Al4</strain>
    </source>
</reference>
<dbReference type="Gene3D" id="3.40.50.720">
    <property type="entry name" value="NAD(P)-binding Rossmann-like Domain"/>
    <property type="match status" value="1"/>
</dbReference>
<evidence type="ECO:0000313" key="5">
    <source>
        <dbReference type="EMBL" id="KAF9697960.1"/>
    </source>
</evidence>
<organism evidence="5 6">
    <name type="scientific">Ascochyta lentis</name>
    <dbReference type="NCBI Taxonomy" id="205686"/>
    <lineage>
        <taxon>Eukaryota</taxon>
        <taxon>Fungi</taxon>
        <taxon>Dikarya</taxon>
        <taxon>Ascomycota</taxon>
        <taxon>Pezizomycotina</taxon>
        <taxon>Dothideomycetes</taxon>
        <taxon>Pleosporomycetidae</taxon>
        <taxon>Pleosporales</taxon>
        <taxon>Pleosporineae</taxon>
        <taxon>Didymellaceae</taxon>
        <taxon>Ascochyta</taxon>
    </lineage>
</organism>
<evidence type="ECO:0000259" key="4">
    <source>
        <dbReference type="SMART" id="SM00829"/>
    </source>
</evidence>
<dbReference type="AlphaFoldDB" id="A0A8H7MK91"/>
<comment type="subunit">
    <text evidence="2">Monomer.</text>
</comment>
<dbReference type="PANTHER" id="PTHR45348">
    <property type="entry name" value="HYPOTHETICAL OXIDOREDUCTASE (EUROFUNG)"/>
    <property type="match status" value="1"/>
</dbReference>
<dbReference type="Proteomes" id="UP000651452">
    <property type="component" value="Unassembled WGS sequence"/>
</dbReference>
<dbReference type="GO" id="GO:0016651">
    <property type="term" value="F:oxidoreductase activity, acting on NAD(P)H"/>
    <property type="evidence" value="ECO:0007669"/>
    <property type="project" value="InterPro"/>
</dbReference>
<evidence type="ECO:0000256" key="3">
    <source>
        <dbReference type="ARBA" id="ARBA00023002"/>
    </source>
</evidence>
<dbReference type="InterPro" id="IPR020843">
    <property type="entry name" value="ER"/>
</dbReference>
<feature type="domain" description="Enoyl reductase (ER)" evidence="4">
    <location>
        <begin position="13"/>
        <end position="337"/>
    </location>
</feature>
<keyword evidence="3" id="KW-0560">Oxidoreductase</keyword>
<dbReference type="EMBL" id="RZGK01000007">
    <property type="protein sequence ID" value="KAF9697960.1"/>
    <property type="molecule type" value="Genomic_DNA"/>
</dbReference>
<dbReference type="SUPFAM" id="SSF51735">
    <property type="entry name" value="NAD(P)-binding Rossmann-fold domains"/>
    <property type="match status" value="1"/>
</dbReference>
<comment type="caution">
    <text evidence="5">The sequence shown here is derived from an EMBL/GenBank/DDBJ whole genome shotgun (WGS) entry which is preliminary data.</text>
</comment>
<proteinExistence type="inferred from homology"/>
<dbReference type="InterPro" id="IPR036291">
    <property type="entry name" value="NAD(P)-bd_dom_sf"/>
</dbReference>
<accession>A0A8H7MK91</accession>
<dbReference type="CDD" id="cd08249">
    <property type="entry name" value="enoyl_reductase_like"/>
    <property type="match status" value="1"/>
</dbReference>
<dbReference type="Pfam" id="PF00107">
    <property type="entry name" value="ADH_zinc_N"/>
    <property type="match status" value="1"/>
</dbReference>
<evidence type="ECO:0000256" key="1">
    <source>
        <dbReference type="ARBA" id="ARBA00008072"/>
    </source>
</evidence>
<dbReference type="SUPFAM" id="SSF50129">
    <property type="entry name" value="GroES-like"/>
    <property type="match status" value="1"/>
</dbReference>
<dbReference type="InterPro" id="IPR013154">
    <property type="entry name" value="ADH-like_N"/>
</dbReference>
<evidence type="ECO:0000313" key="6">
    <source>
        <dbReference type="Proteomes" id="UP000651452"/>
    </source>
</evidence>
<evidence type="ECO:0000256" key="2">
    <source>
        <dbReference type="ARBA" id="ARBA00011245"/>
    </source>
</evidence>
<dbReference type="SMART" id="SM00829">
    <property type="entry name" value="PKS_ER"/>
    <property type="match status" value="1"/>
</dbReference>
<keyword evidence="6" id="KW-1185">Reference proteome</keyword>
<dbReference type="InterPro" id="IPR013149">
    <property type="entry name" value="ADH-like_C"/>
</dbReference>
<sequence>MSTQKAVVHVEKGVCELSDVPLPKVQDNFILVKTKAVALNPTDWKSLEGTPSKGAIVGCDYAGVVEEVGSGVKDLKIGDRVAGFARGGDPADHSNGAFAEHIKAKAGIHAKIAEHISWEDAATLGVGITTVGQALYQTLGLPLPPAKVTATPVLIYGASTATGTLAVQFAKLSGAEVYATASPHNFALLKQLGADHVFDYKEPDCGEKIRKASNDKLKLAFDCIAEHGSEKICAAAIGSEGGHYSGLLPGPLKDFPREDVEHGWTFGYTALGEAFNEQVPAKPQDYEFGVKFWKAAEELFNSGKVKAHPTLVRDGLGGVPQGLNDLKENKVSGKKLVYRVDAQTRGS</sequence>
<dbReference type="OrthoDB" id="48317at2759"/>
<name>A0A8H7MK91_9PLEO</name>
<dbReference type="Pfam" id="PF08240">
    <property type="entry name" value="ADH_N"/>
    <property type="match status" value="1"/>
</dbReference>
<dbReference type="InterPro" id="IPR047122">
    <property type="entry name" value="Trans-enoyl_RdTase-like"/>
</dbReference>